<dbReference type="SMART" id="SM00448">
    <property type="entry name" value="REC"/>
    <property type="match status" value="1"/>
</dbReference>
<dbReference type="RefSeq" id="WP_349760313.1">
    <property type="nucleotide sequence ID" value="NZ_JBEGCJ010000001.1"/>
</dbReference>
<keyword evidence="6" id="KW-1185">Reference proteome</keyword>
<dbReference type="InterPro" id="IPR001789">
    <property type="entry name" value="Sig_transdc_resp-reg_receiver"/>
</dbReference>
<dbReference type="Proteomes" id="UP001442468">
    <property type="component" value="Unassembled WGS sequence"/>
</dbReference>
<protein>
    <submittedName>
        <fullName evidence="5">Response regulator</fullName>
    </submittedName>
</protein>
<keyword evidence="3" id="KW-1133">Transmembrane helix</keyword>
<gene>
    <name evidence="5" type="ORF">ABE960_00785</name>
</gene>
<dbReference type="PROSITE" id="PS50110">
    <property type="entry name" value="RESPONSE_REGULATORY"/>
    <property type="match status" value="1"/>
</dbReference>
<evidence type="ECO:0000256" key="1">
    <source>
        <dbReference type="ARBA" id="ARBA00022553"/>
    </source>
</evidence>
<dbReference type="InterPro" id="IPR011006">
    <property type="entry name" value="CheY-like_superfamily"/>
</dbReference>
<evidence type="ECO:0000313" key="6">
    <source>
        <dbReference type="Proteomes" id="UP001442468"/>
    </source>
</evidence>
<dbReference type="Pfam" id="PF00072">
    <property type="entry name" value="Response_reg"/>
    <property type="match status" value="1"/>
</dbReference>
<sequence>MDRFWTRLVWPILWPVLLAQVALVTLCLVVGVLLWWMMPTHASWGATLWLLLAMLLGSSLNGAVFMTLLRQRLRGKQREVDEALAGLEAYLARHHRPQRHDLPLSQRLEALADSCEDLVESWRGDLEQRRDAEWRLAGDLQACKGQLERLEAGRVRAREDSRIKSVFLSHLQQSLSPLMTSLTGVLESDTRGQGSGDRDHAALLSLRERLADAMLLLENLGEPSDTSRVPVTATPSGKWRVLIVDDGPVNLTLARQVLERQGLEVATATSGDQALSLLEGEPFDLVLMDIFMPGMDGVEASRHWREREADKVPRRRSILVALTANASDEDRRRFRQAGMDDCLAKPYQPQALVDKLRLWLPALPKADLA</sequence>
<comment type="caution">
    <text evidence="5">The sequence shown here is derived from an EMBL/GenBank/DDBJ whole genome shotgun (WGS) entry which is preliminary data.</text>
</comment>
<keyword evidence="1 2" id="KW-0597">Phosphoprotein</keyword>
<name>A0ABV1NAH5_9GAMM</name>
<feature type="transmembrane region" description="Helical" evidence="3">
    <location>
        <begin position="12"/>
        <end position="36"/>
    </location>
</feature>
<dbReference type="EMBL" id="JBEGCJ010000001">
    <property type="protein sequence ID" value="MEQ6916062.1"/>
    <property type="molecule type" value="Genomic_DNA"/>
</dbReference>
<proteinExistence type="predicted"/>
<evidence type="ECO:0000256" key="2">
    <source>
        <dbReference type="PROSITE-ProRule" id="PRU00169"/>
    </source>
</evidence>
<evidence type="ECO:0000256" key="3">
    <source>
        <dbReference type="SAM" id="Phobius"/>
    </source>
</evidence>
<dbReference type="CDD" id="cd17546">
    <property type="entry name" value="REC_hyHK_CKI1_RcsC-like"/>
    <property type="match status" value="1"/>
</dbReference>
<dbReference type="Gene3D" id="3.40.50.2300">
    <property type="match status" value="1"/>
</dbReference>
<feature type="modified residue" description="4-aspartylphosphate" evidence="2">
    <location>
        <position position="289"/>
    </location>
</feature>
<keyword evidence="3" id="KW-0812">Transmembrane</keyword>
<organism evidence="5 6">
    <name type="scientific">Halomonas aquatica</name>
    <dbReference type="NCBI Taxonomy" id="3151123"/>
    <lineage>
        <taxon>Bacteria</taxon>
        <taxon>Pseudomonadati</taxon>
        <taxon>Pseudomonadota</taxon>
        <taxon>Gammaproteobacteria</taxon>
        <taxon>Oceanospirillales</taxon>
        <taxon>Halomonadaceae</taxon>
        <taxon>Halomonas</taxon>
    </lineage>
</organism>
<dbReference type="PANTHER" id="PTHR45339">
    <property type="entry name" value="HYBRID SIGNAL TRANSDUCTION HISTIDINE KINASE J"/>
    <property type="match status" value="1"/>
</dbReference>
<feature type="domain" description="Response regulatory" evidence="4">
    <location>
        <begin position="240"/>
        <end position="360"/>
    </location>
</feature>
<evidence type="ECO:0000259" key="4">
    <source>
        <dbReference type="PROSITE" id="PS50110"/>
    </source>
</evidence>
<accession>A0ABV1NAH5</accession>
<dbReference type="SUPFAM" id="SSF52172">
    <property type="entry name" value="CheY-like"/>
    <property type="match status" value="1"/>
</dbReference>
<feature type="transmembrane region" description="Helical" evidence="3">
    <location>
        <begin position="48"/>
        <end position="69"/>
    </location>
</feature>
<keyword evidence="3" id="KW-0472">Membrane</keyword>
<evidence type="ECO:0000313" key="5">
    <source>
        <dbReference type="EMBL" id="MEQ6916062.1"/>
    </source>
</evidence>
<reference evidence="5 6" key="1">
    <citation type="submission" date="2024-05" db="EMBL/GenBank/DDBJ databases">
        <title>Halomonas sp. SSM6 16S ribosomal RNA gene Genome sequencing and assembly.</title>
        <authorList>
            <person name="Yook S."/>
        </authorList>
    </citation>
    <scope>NUCLEOTIDE SEQUENCE [LARGE SCALE GENOMIC DNA]</scope>
    <source>
        <strain evidence="5 6">SSM6</strain>
    </source>
</reference>
<dbReference type="PANTHER" id="PTHR45339:SF6">
    <property type="entry name" value="SENSORY HISTIDINE PROTEIN KINASE"/>
    <property type="match status" value="1"/>
</dbReference>